<feature type="region of interest" description="Disordered" evidence="1">
    <location>
        <begin position="164"/>
        <end position="199"/>
    </location>
</feature>
<reference evidence="2 3" key="1">
    <citation type="submission" date="2017-07" db="EMBL/GenBank/DDBJ databases">
        <title>A draft genome sequence of Komagataeibacter oboediens LMG 18849.</title>
        <authorList>
            <person name="Skraban J."/>
            <person name="Cleenwerck I."/>
            <person name="Vandamme P."/>
            <person name="Trcek J."/>
        </authorList>
    </citation>
    <scope>NUCLEOTIDE SEQUENCE [LARGE SCALE GENOMIC DNA]</scope>
    <source>
        <strain evidence="2 3">LMG 18849</strain>
    </source>
</reference>
<feature type="compositionally biased region" description="Basic and acidic residues" evidence="1">
    <location>
        <begin position="64"/>
        <end position="73"/>
    </location>
</feature>
<sequence>MAVEAYEIGVNLVANATRVTGPIGEMIEALERLLSAQREAQMGFNSMVSSLGGARRLAGGMADDMERASRAARDIASSSGRFRSAPSPRGPSGGDGGGTETRTAPAASPFMPPIPPGNLGRGSYVSPYSAAATNVPGAPQLLLPPPEVRTPGTALMALPDQGNSMGHGASFRGADTGPAPNFTISSGPESVTPERHRTARETTAGVNYGSSDVYGPFPYAGPHAVNPGAVGEGVMAARGALSGVGVPRVGPLAAGMAAYAGFHGVGSAFSQGIHAGDTEALMANAYGPDGHIFSVAQQNEARDIALNSVRNVPGASYTGTLEMIARTSGITANAREALDIAPDLARAGQIFAMRGAPNAISQVESAIQSGEIAGLNAPGGGLDVNKLRDFIDRLSQTAFAMQGTFDLGKYLTGLRQFGTGASASSMDFLTAELPSLMRVMQESRAGTALASLDQLMLSPPPTTRNHRFLDEQKRIGIRDHNGHLVNEREYLSDRMAWYTDVMVPAFAKHGITSRESITNELNLLFSRSTVQRLGASLSADAELYSREIARNRGQQAQGDAPLMNYLQNAPGAQFAAFTESWRAFEAVTSQALMVPVVKSVQLITSAFNDITRYVQQHPDDIRQFGNDIHGLVTMLSTIAGAIGKVLSIIPGPLRRVLESTAAYSAAGAVSGSVVPFWGNAAGALGGAGAGLVLGTWQEAVHQADRIDHMHYRALGPQPTTQGDTHVSVYLDSDPIAARVQVRQDQQARQEFRATGTASDPTRSVQLPGRAIGR</sequence>
<feature type="compositionally biased region" description="Low complexity" evidence="1">
    <location>
        <begin position="74"/>
        <end position="87"/>
    </location>
</feature>
<name>A0A318QP18_9PROT</name>
<feature type="compositionally biased region" description="Polar residues" evidence="1">
    <location>
        <begin position="755"/>
        <end position="764"/>
    </location>
</feature>
<evidence type="ECO:0000256" key="1">
    <source>
        <dbReference type="SAM" id="MobiDB-lite"/>
    </source>
</evidence>
<feature type="region of interest" description="Disordered" evidence="1">
    <location>
        <begin position="746"/>
        <end position="773"/>
    </location>
</feature>
<dbReference type="AlphaFoldDB" id="A0A318QP18"/>
<dbReference type="OrthoDB" id="7284738at2"/>
<evidence type="ECO:0000313" key="3">
    <source>
        <dbReference type="Proteomes" id="UP000247417"/>
    </source>
</evidence>
<evidence type="ECO:0000313" key="2">
    <source>
        <dbReference type="EMBL" id="PYD79042.1"/>
    </source>
</evidence>
<accession>A0A318QP18</accession>
<dbReference type="Proteomes" id="UP000247417">
    <property type="component" value="Unassembled WGS sequence"/>
</dbReference>
<gene>
    <name evidence="2" type="ORF">CFR80_15710</name>
</gene>
<comment type="caution">
    <text evidence="2">The sequence shown here is derived from an EMBL/GenBank/DDBJ whole genome shotgun (WGS) entry which is preliminary data.</text>
</comment>
<feature type="region of interest" description="Disordered" evidence="1">
    <location>
        <begin position="62"/>
        <end position="118"/>
    </location>
</feature>
<protein>
    <submittedName>
        <fullName evidence="2">Uncharacterized protein</fullName>
    </submittedName>
</protein>
<organism evidence="2 3">
    <name type="scientific">Komagataeibacter oboediens</name>
    <dbReference type="NCBI Taxonomy" id="65958"/>
    <lineage>
        <taxon>Bacteria</taxon>
        <taxon>Pseudomonadati</taxon>
        <taxon>Pseudomonadota</taxon>
        <taxon>Alphaproteobacteria</taxon>
        <taxon>Acetobacterales</taxon>
        <taxon>Acetobacteraceae</taxon>
        <taxon>Komagataeibacter</taxon>
    </lineage>
</organism>
<proteinExistence type="predicted"/>
<dbReference type="EMBL" id="NKTX01000082">
    <property type="protein sequence ID" value="PYD79042.1"/>
    <property type="molecule type" value="Genomic_DNA"/>
</dbReference>
<dbReference type="RefSeq" id="WP_110507682.1">
    <property type="nucleotide sequence ID" value="NZ_NKTX01000082.1"/>
</dbReference>